<dbReference type="PROSITE" id="PS00571">
    <property type="entry name" value="AMIDASES"/>
    <property type="match status" value="1"/>
</dbReference>
<dbReference type="GO" id="GO:0005524">
    <property type="term" value="F:ATP binding"/>
    <property type="evidence" value="ECO:0007669"/>
    <property type="project" value="UniProtKB-KW"/>
</dbReference>
<feature type="compositionally biased region" description="Polar residues" evidence="8">
    <location>
        <begin position="32"/>
        <end position="46"/>
    </location>
</feature>
<dbReference type="STRING" id="1093900.A0A507ALN4"/>
<evidence type="ECO:0000256" key="7">
    <source>
        <dbReference type="HAMAP-Rule" id="MF_03150"/>
    </source>
</evidence>
<dbReference type="SUPFAM" id="SSF75304">
    <property type="entry name" value="Amidase signature (AS) enzymes"/>
    <property type="match status" value="1"/>
</dbReference>
<keyword evidence="5 7" id="KW-0648">Protein biosynthesis</keyword>
<evidence type="ECO:0000256" key="8">
    <source>
        <dbReference type="SAM" id="MobiDB-lite"/>
    </source>
</evidence>
<name>A0A507ALN4_9PEZI</name>
<dbReference type="PANTHER" id="PTHR11895">
    <property type="entry name" value="TRANSAMIDASE"/>
    <property type="match status" value="1"/>
</dbReference>
<feature type="active site" description="Charge relay system" evidence="7">
    <location>
        <position position="157"/>
    </location>
</feature>
<keyword evidence="3 7" id="KW-0547">Nucleotide-binding</keyword>
<dbReference type="GO" id="GO:0070681">
    <property type="term" value="P:glutaminyl-tRNAGln biosynthesis via transamidation"/>
    <property type="evidence" value="ECO:0007669"/>
    <property type="project" value="UniProtKB-UniRule"/>
</dbReference>
<evidence type="ECO:0000256" key="1">
    <source>
        <dbReference type="ARBA" id="ARBA00008069"/>
    </source>
</evidence>
<comment type="caution">
    <text evidence="10">The sequence shown here is derived from an EMBL/GenBank/DDBJ whole genome shotgun (WGS) entry which is preliminary data.</text>
</comment>
<protein>
    <recommendedName>
        <fullName evidence="7">Glutamyl-tRNA(Gln) amidotransferase subunit A, mitochondrial</fullName>
        <shortName evidence="7">Glu-AdT subunit A</shortName>
        <ecNumber evidence="7">6.3.5.7</ecNumber>
    </recommendedName>
</protein>
<comment type="subcellular location">
    <subcellularLocation>
        <location evidence="7">Mitochondrion</location>
    </subcellularLocation>
</comment>
<dbReference type="InterPro" id="IPR020556">
    <property type="entry name" value="Amidase_CS"/>
</dbReference>
<feature type="domain" description="Amidase" evidence="9">
    <location>
        <begin position="460"/>
        <end position="533"/>
    </location>
</feature>
<evidence type="ECO:0000256" key="4">
    <source>
        <dbReference type="ARBA" id="ARBA00022840"/>
    </source>
</evidence>
<dbReference type="GeneID" id="41975823"/>
<dbReference type="AlphaFoldDB" id="A0A507ALN4"/>
<dbReference type="Pfam" id="PF01425">
    <property type="entry name" value="Amidase"/>
    <property type="match status" value="2"/>
</dbReference>
<gene>
    <name evidence="10" type="ORF">E0L32_008376</name>
</gene>
<dbReference type="HAMAP" id="MF_00120">
    <property type="entry name" value="GatA"/>
    <property type="match status" value="1"/>
</dbReference>
<evidence type="ECO:0000313" key="10">
    <source>
        <dbReference type="EMBL" id="TPX10642.1"/>
    </source>
</evidence>
<dbReference type="Gene3D" id="3.90.1300.10">
    <property type="entry name" value="Amidase signature (AS) domain"/>
    <property type="match status" value="1"/>
</dbReference>
<feature type="active site" description="Charge relay system" evidence="7">
    <location>
        <position position="78"/>
    </location>
</feature>
<keyword evidence="11" id="KW-1185">Reference proteome</keyword>
<dbReference type="EC" id="6.3.5.7" evidence="7"/>
<dbReference type="Proteomes" id="UP000319257">
    <property type="component" value="Unassembled WGS sequence"/>
</dbReference>
<dbReference type="FunCoup" id="A0A507ALN4">
    <property type="interactions" value="328"/>
</dbReference>
<comment type="similarity">
    <text evidence="1 7">Belongs to the amidase family. GatA subfamily.</text>
</comment>
<comment type="subunit">
    <text evidence="7">Subunit of the heterotrimeric GatCAB amidotransferase (AdT) complex, composed of A, B and C subunits.</text>
</comment>
<feature type="active site" description="Acyl-ester intermediate" evidence="7">
    <location>
        <position position="181"/>
    </location>
</feature>
<keyword evidence="2 7" id="KW-0436">Ligase</keyword>
<dbReference type="InterPro" id="IPR004412">
    <property type="entry name" value="GatA"/>
</dbReference>
<reference evidence="10 11" key="1">
    <citation type="submission" date="2019-06" db="EMBL/GenBank/DDBJ databases">
        <title>Draft genome sequence of the filamentous fungus Phialemoniopsis curvata isolated from diesel fuel.</title>
        <authorList>
            <person name="Varaljay V.A."/>
            <person name="Lyon W.J."/>
            <person name="Crouch A.L."/>
            <person name="Drake C.E."/>
            <person name="Hollomon J.M."/>
            <person name="Nadeau L.J."/>
            <person name="Nunn H.S."/>
            <person name="Stevenson B.S."/>
            <person name="Bojanowski C.L."/>
            <person name="Crookes-Goodson W.J."/>
        </authorList>
    </citation>
    <scope>NUCLEOTIDE SEQUENCE [LARGE SCALE GENOMIC DNA]</scope>
    <source>
        <strain evidence="10 11">D216</strain>
    </source>
</reference>
<evidence type="ECO:0000256" key="2">
    <source>
        <dbReference type="ARBA" id="ARBA00022598"/>
    </source>
</evidence>
<dbReference type="GO" id="GO:0030956">
    <property type="term" value="C:glutamyl-tRNA(Gln) amidotransferase complex"/>
    <property type="evidence" value="ECO:0007669"/>
    <property type="project" value="UniProtKB-UniRule"/>
</dbReference>
<proteinExistence type="inferred from homology"/>
<accession>A0A507ALN4</accession>
<feature type="compositionally biased region" description="Low complexity" evidence="8">
    <location>
        <begin position="149"/>
        <end position="163"/>
    </location>
</feature>
<dbReference type="PANTHER" id="PTHR11895:SF7">
    <property type="entry name" value="GLUTAMYL-TRNA(GLN) AMIDOTRANSFERASE SUBUNIT A, MITOCHONDRIAL"/>
    <property type="match status" value="1"/>
</dbReference>
<feature type="region of interest" description="Disordered" evidence="8">
    <location>
        <begin position="29"/>
        <end position="58"/>
    </location>
</feature>
<dbReference type="InterPro" id="IPR036928">
    <property type="entry name" value="AS_sf"/>
</dbReference>
<feature type="compositionally biased region" description="Low complexity" evidence="8">
    <location>
        <begin position="47"/>
        <end position="58"/>
    </location>
</feature>
<feature type="domain" description="Amidase" evidence="9">
    <location>
        <begin position="28"/>
        <end position="421"/>
    </location>
</feature>
<evidence type="ECO:0000256" key="3">
    <source>
        <dbReference type="ARBA" id="ARBA00022741"/>
    </source>
</evidence>
<dbReference type="InterPro" id="IPR023631">
    <property type="entry name" value="Amidase_dom"/>
</dbReference>
<dbReference type="GO" id="GO:0050567">
    <property type="term" value="F:glutaminyl-tRNA synthase (glutamine-hydrolyzing) activity"/>
    <property type="evidence" value="ECO:0007669"/>
    <property type="project" value="UniProtKB-UniRule"/>
</dbReference>
<organism evidence="10 11">
    <name type="scientific">Thyridium curvatum</name>
    <dbReference type="NCBI Taxonomy" id="1093900"/>
    <lineage>
        <taxon>Eukaryota</taxon>
        <taxon>Fungi</taxon>
        <taxon>Dikarya</taxon>
        <taxon>Ascomycota</taxon>
        <taxon>Pezizomycotina</taxon>
        <taxon>Sordariomycetes</taxon>
        <taxon>Sordariomycetidae</taxon>
        <taxon>Thyridiales</taxon>
        <taxon>Thyridiaceae</taxon>
        <taxon>Thyridium</taxon>
    </lineage>
</organism>
<evidence type="ECO:0000313" key="11">
    <source>
        <dbReference type="Proteomes" id="UP000319257"/>
    </source>
</evidence>
<feature type="region of interest" description="Disordered" evidence="8">
    <location>
        <begin position="129"/>
        <end position="163"/>
    </location>
</feature>
<evidence type="ECO:0000256" key="6">
    <source>
        <dbReference type="ARBA" id="ARBA00047407"/>
    </source>
</evidence>
<dbReference type="EMBL" id="SKBQ01000055">
    <property type="protein sequence ID" value="TPX10642.1"/>
    <property type="molecule type" value="Genomic_DNA"/>
</dbReference>
<dbReference type="InterPro" id="IPR000120">
    <property type="entry name" value="Amidase"/>
</dbReference>
<dbReference type="RefSeq" id="XP_030992353.1">
    <property type="nucleotide sequence ID" value="XM_031143223.1"/>
</dbReference>
<keyword evidence="4 7" id="KW-0067">ATP-binding</keyword>
<sequence length="545" mass="57681">MSQNRHAMGRCERVSWAQEASDYRHAPVRRLASSSPTSNHFITESPTTKTTTTTQPDADADGAQAAQDGFPPFTLAVKDNIATLNEPTTCASAGLRNYTSPFEATVVAQLRRRGAVLVGKTNLDEFGMGSHSANSAVPSPGRPVPGFPDPARSPGGSSGGSAVAVARGDADVALGTDTGGSVRLPAAYTGTVGFKPSYGMVSRFGVVPYANSLDTVGLLARDVGQISRLLVRGGMWRENDPNDPTSLSDSTRKRCAAVREGYSAAGATSEPSSGAALTSFKRLTFGVPLEYNIEELSPLVKAAWQTTLDQLRRLGARVVPVALPTTRHALSAYYVIAPAEASSNLAKYDGVRYGSRDPSGAADGAGDVLYSAARGAGFGDEVRRRILLGSYTLSSEAIDNYFIQAQRVRRLVRRDFDRAFCLGNPLLDGGGGEEGGQQQQFDLTDLPEGVALDDKRGPPQVDFLVCPTAPTPPPTADEVRRATPLDAYMNDVFTVPASLAGLPAISVPMPGRESELPIGMQLIGQFWDDARLLDTAQTLVQAMKG</sequence>
<evidence type="ECO:0000259" key="9">
    <source>
        <dbReference type="Pfam" id="PF01425"/>
    </source>
</evidence>
<comment type="catalytic activity">
    <reaction evidence="6 7">
        <text>L-glutamyl-tRNA(Gln) + L-glutamine + ATP + H2O = L-glutaminyl-tRNA(Gln) + L-glutamate + ADP + phosphate + H(+)</text>
        <dbReference type="Rhea" id="RHEA:17521"/>
        <dbReference type="Rhea" id="RHEA-COMP:9681"/>
        <dbReference type="Rhea" id="RHEA-COMP:9684"/>
        <dbReference type="ChEBI" id="CHEBI:15377"/>
        <dbReference type="ChEBI" id="CHEBI:15378"/>
        <dbReference type="ChEBI" id="CHEBI:29985"/>
        <dbReference type="ChEBI" id="CHEBI:30616"/>
        <dbReference type="ChEBI" id="CHEBI:43474"/>
        <dbReference type="ChEBI" id="CHEBI:58359"/>
        <dbReference type="ChEBI" id="CHEBI:78520"/>
        <dbReference type="ChEBI" id="CHEBI:78521"/>
        <dbReference type="ChEBI" id="CHEBI:456216"/>
        <dbReference type="EC" id="6.3.5.7"/>
    </reaction>
</comment>
<comment type="function">
    <text evidence="7">Allows the formation of correctly charged Gln-tRNA(Gln) through the transamidation of misacylated Glu-tRNA(Gln) in the mitochondria. The reaction takes place in the presence of glutamine and ATP through an activated gamma-phospho-Glu-tRNA(Gln).</text>
</comment>
<dbReference type="GO" id="GO:0005739">
    <property type="term" value="C:mitochondrion"/>
    <property type="evidence" value="ECO:0007669"/>
    <property type="project" value="UniProtKB-SubCell"/>
</dbReference>
<dbReference type="OrthoDB" id="421993at2759"/>
<dbReference type="GO" id="GO:0032543">
    <property type="term" value="P:mitochondrial translation"/>
    <property type="evidence" value="ECO:0007669"/>
    <property type="project" value="UniProtKB-UniRule"/>
</dbReference>
<keyword evidence="7" id="KW-0496">Mitochondrion</keyword>
<dbReference type="InParanoid" id="A0A507ALN4"/>
<evidence type="ECO:0000256" key="5">
    <source>
        <dbReference type="ARBA" id="ARBA00022917"/>
    </source>
</evidence>